<accession>A0AAD4MGF2</accession>
<dbReference type="AlphaFoldDB" id="A0AAD4MGF2"/>
<organism evidence="1 2">
    <name type="scientific">Ditylenchus destructor</name>
    <dbReference type="NCBI Taxonomy" id="166010"/>
    <lineage>
        <taxon>Eukaryota</taxon>
        <taxon>Metazoa</taxon>
        <taxon>Ecdysozoa</taxon>
        <taxon>Nematoda</taxon>
        <taxon>Chromadorea</taxon>
        <taxon>Rhabditida</taxon>
        <taxon>Tylenchina</taxon>
        <taxon>Tylenchomorpha</taxon>
        <taxon>Sphaerularioidea</taxon>
        <taxon>Anguinidae</taxon>
        <taxon>Anguininae</taxon>
        <taxon>Ditylenchus</taxon>
    </lineage>
</organism>
<evidence type="ECO:0000313" key="1">
    <source>
        <dbReference type="EMBL" id="KAI1691269.1"/>
    </source>
</evidence>
<evidence type="ECO:0008006" key="3">
    <source>
        <dbReference type="Google" id="ProtNLM"/>
    </source>
</evidence>
<proteinExistence type="predicted"/>
<gene>
    <name evidence="1" type="ORF">DdX_21985</name>
</gene>
<dbReference type="Proteomes" id="UP001201812">
    <property type="component" value="Unassembled WGS sequence"/>
</dbReference>
<reference evidence="1" key="1">
    <citation type="submission" date="2022-01" db="EMBL/GenBank/DDBJ databases">
        <title>Genome Sequence Resource for Two Populations of Ditylenchus destructor, the Migratory Endoparasitic Phytonematode.</title>
        <authorList>
            <person name="Zhang H."/>
            <person name="Lin R."/>
            <person name="Xie B."/>
        </authorList>
    </citation>
    <scope>NUCLEOTIDE SEQUENCE</scope>
    <source>
        <strain evidence="1">BazhouSP</strain>
    </source>
</reference>
<comment type="caution">
    <text evidence="1">The sequence shown here is derived from an EMBL/GenBank/DDBJ whole genome shotgun (WGS) entry which is preliminary data.</text>
</comment>
<protein>
    <recommendedName>
        <fullName evidence="3">F-box domain-containing protein</fullName>
    </recommendedName>
</protein>
<sequence length="282" mass="32901">MNQSLSTVIPFGLLYDLLTCFDRRELCQLRNVNRRHYTVIESKFGSTPPYLVFCAVRCNNYQWTWAEDEDSNGIILHKSMPQKIVNQLSSSMFVRFTISTFNMLSTDHTSMRIVLSMNHIWENFRCIFYCYPNFAWNAELARSLSKTKSLEVHFARGLISYLHLLTPENCLSLTVIDAEEMLNGVVVPWSNFLHFLFKSSEDAKTVLINTKNAFNHQQGLDFLGQVKQKFSDSLAPPNFSFRWFANNGKFAYENFILQDQTKQSLRFHCNTKEFCLTVEKQE</sequence>
<dbReference type="EMBL" id="JAKKPZ010000968">
    <property type="protein sequence ID" value="KAI1691269.1"/>
    <property type="molecule type" value="Genomic_DNA"/>
</dbReference>
<evidence type="ECO:0000313" key="2">
    <source>
        <dbReference type="Proteomes" id="UP001201812"/>
    </source>
</evidence>
<name>A0AAD4MGF2_9BILA</name>
<keyword evidence="2" id="KW-1185">Reference proteome</keyword>